<organism evidence="3 4">
    <name type="scientific">Actinocorallia libanotica</name>
    <dbReference type="NCBI Taxonomy" id="46162"/>
    <lineage>
        <taxon>Bacteria</taxon>
        <taxon>Bacillati</taxon>
        <taxon>Actinomycetota</taxon>
        <taxon>Actinomycetes</taxon>
        <taxon>Streptosporangiales</taxon>
        <taxon>Thermomonosporaceae</taxon>
        <taxon>Actinocorallia</taxon>
    </lineage>
</organism>
<reference evidence="4" key="1">
    <citation type="journal article" date="2019" name="Int. J. Syst. Evol. Microbiol.">
        <title>The Global Catalogue of Microorganisms (GCM) 10K type strain sequencing project: providing services to taxonomists for standard genome sequencing and annotation.</title>
        <authorList>
            <consortium name="The Broad Institute Genomics Platform"/>
            <consortium name="The Broad Institute Genome Sequencing Center for Infectious Disease"/>
            <person name="Wu L."/>
            <person name="Ma J."/>
        </authorList>
    </citation>
    <scope>NUCLEOTIDE SEQUENCE [LARGE SCALE GENOMIC DNA]</scope>
    <source>
        <strain evidence="4">JCM 10696</strain>
    </source>
</reference>
<keyword evidence="1" id="KW-0175">Coiled coil</keyword>
<evidence type="ECO:0008006" key="5">
    <source>
        <dbReference type="Google" id="ProtNLM"/>
    </source>
</evidence>
<sequence length="1486" mass="165028">MYELSRIYLRSVGPSGARYENVLLDFSKAGRPVTGYQEDLFASVSEVLRPSPASVVFLENGGGKSVLLKLVFSVLLPGQRNIVGGADGSSLGDFVGPRDVAHVVLEWTHSVTGRLLITGKTMAWKGQAVSAAADNFLEQWYCFFPSEKLGLDNLPVVEEGRYLAFQVYRVQLNAAYVEDSHLELFWPRTHRDWTERLGKLGIDTELFRYQRHMNAGEGEAVRAFTMETDERFVDFLLEAVLLEQDLAPLADLVAEHVEKLAKRGVVLLERDFVEGTLALLDPLRRNAERAAISRAASVRAQASLSVFAGRITARRNREISSLTGLGEQVKEAEKSVQEVTLRASALQNREDALRLQKAVLALQAVEERTSELEEKARRAEVEVRAWESTSKVLSHLKNAAEAERLRALVQESDDRARPLLEARTLAAVSLACALLDLAQKAADAAAILAESAKEHQNREAVAREKQQTAIGNSSEARANASTFANLISNVEKRIEQAVSDGLIERPETLLATLSANRNKLADLSKEVVSIQKQFNELIDARPLLEADQRAADHAAKDAEQRYDAAKAAVEDAHRRRILLQAEDRLAELLQTEDVLLDQDAPTLAKSLAEAIADHTRKSVALMVEEARDERDRLALTEGDLLPPPIEVEEACAALVKEDIQAWPGWRYLSEIQNRDRRRELIRIHPHLVAGILLNSKDHIDDARRILSDERYQSASVVTVATTEELERSGSGVPSFTLPFKPSLYDEAAAELEHEQIEFRHRDRATAIAALTDARERDSDLVGRVRDWLRDYPESRVTELEEHRNRAAEELTAATAAVAGVERAKEQNDRLLSQARAKQQTLGEEKTRLNDRVRALSTLAEEADKIPGWRNDRRGLLEAAEVESETAERHGIDALNENRLATDAVREADRQRRAKQDLDVERAALPGAGEASNSDARPSESVPVLRELYAAAAEQYQRIGTGEELIEELAIAERTAAVTTMACEALSSEIRERAEELLETPEGASAVGRTSALELAERAKAATGKEHQDALIHRVVCRKEVQQLRKAWEDKDAGPIEEFLDPIPADIADCDLAIRQTLDEYAAAARLVIERKKELELQQRELSRAEEAAKDFGVLAKALEEDLAEPAEAPYEGDYSSAANKHTFLTVTRRSARSAASEDADHVKKAGRSLHTFTRSDQFAELGAAVQREINATDAEGLAERAEPWEERLRPRLRSLNDDLEQTERHRRNIVTNLKGETDKAIGILRSAQRVSRLPSGLGDWHNEEFLRFQFELLGNEILIQRLGEVVDEAAAGRSSDSRKVQRTGLALVLRAVHASTPKGIKVFVLKPDTTLHAERERVSRVKKVFSGGQQLTAAILLYCTMAALRANDRGRRLEHRAGLLFLDNPIGRANADYLLDLQRSVARALGVQLIYTTGLFDDKALRQFPLIIRLRNDADLRSARKYLSVDARVKGHLDALPPSDGTGQISTARIYNHGRDTGQAPPSKGT</sequence>
<protein>
    <recommendedName>
        <fullName evidence="5">Chromosome segregation ATPase</fullName>
    </recommendedName>
</protein>
<dbReference type="RefSeq" id="WP_344246662.1">
    <property type="nucleotide sequence ID" value="NZ_BAAAHH010000050.1"/>
</dbReference>
<dbReference type="Proteomes" id="UP001500665">
    <property type="component" value="Unassembled WGS sequence"/>
</dbReference>
<evidence type="ECO:0000313" key="3">
    <source>
        <dbReference type="EMBL" id="GAA0967599.1"/>
    </source>
</evidence>
<feature type="compositionally biased region" description="Basic and acidic residues" evidence="2">
    <location>
        <begin position="905"/>
        <end position="921"/>
    </location>
</feature>
<keyword evidence="4" id="KW-1185">Reference proteome</keyword>
<dbReference type="EMBL" id="BAAAHH010000050">
    <property type="protein sequence ID" value="GAA0967599.1"/>
    <property type="molecule type" value="Genomic_DNA"/>
</dbReference>
<name>A0ABP4CIG4_9ACTN</name>
<feature type="coiled-coil region" evidence="1">
    <location>
        <begin position="1077"/>
        <end position="1107"/>
    </location>
</feature>
<feature type="coiled-coil region" evidence="1">
    <location>
        <begin position="329"/>
        <end position="389"/>
    </location>
</feature>
<evidence type="ECO:0000256" key="2">
    <source>
        <dbReference type="SAM" id="MobiDB-lite"/>
    </source>
</evidence>
<proteinExistence type="predicted"/>
<accession>A0ABP4CIG4</accession>
<comment type="caution">
    <text evidence="3">The sequence shown here is derived from an EMBL/GenBank/DDBJ whole genome shotgun (WGS) entry which is preliminary data.</text>
</comment>
<feature type="coiled-coil region" evidence="1">
    <location>
        <begin position="796"/>
        <end position="851"/>
    </location>
</feature>
<evidence type="ECO:0000256" key="1">
    <source>
        <dbReference type="SAM" id="Coils"/>
    </source>
</evidence>
<gene>
    <name evidence="3" type="ORF">GCM10009550_71710</name>
</gene>
<evidence type="ECO:0000313" key="4">
    <source>
        <dbReference type="Proteomes" id="UP001500665"/>
    </source>
</evidence>
<feature type="coiled-coil region" evidence="1">
    <location>
        <begin position="513"/>
        <end position="598"/>
    </location>
</feature>
<feature type="region of interest" description="Disordered" evidence="2">
    <location>
        <begin position="905"/>
        <end position="939"/>
    </location>
</feature>